<dbReference type="FunCoup" id="A0A1B4XEF2">
    <property type="interactions" value="253"/>
</dbReference>
<gene>
    <name evidence="3" type="primary">rimI</name>
    <name evidence="5" type="ORF">SCL_0860</name>
</gene>
<dbReference type="InParanoid" id="A0A1B4XEF2"/>
<comment type="catalytic activity">
    <reaction evidence="3">
        <text>N-terminal L-alanyl-[ribosomal protein bS18] + acetyl-CoA = N-terminal N(alpha)-acetyl-L-alanyl-[ribosomal protein bS18] + CoA + H(+)</text>
        <dbReference type="Rhea" id="RHEA:43756"/>
        <dbReference type="Rhea" id="RHEA-COMP:10676"/>
        <dbReference type="Rhea" id="RHEA-COMP:10677"/>
        <dbReference type="ChEBI" id="CHEBI:15378"/>
        <dbReference type="ChEBI" id="CHEBI:57287"/>
        <dbReference type="ChEBI" id="CHEBI:57288"/>
        <dbReference type="ChEBI" id="CHEBI:64718"/>
        <dbReference type="ChEBI" id="CHEBI:83683"/>
        <dbReference type="EC" id="2.3.1.266"/>
    </reaction>
</comment>
<keyword evidence="1 3" id="KW-0808">Transferase</keyword>
<dbReference type="SUPFAM" id="SSF55729">
    <property type="entry name" value="Acyl-CoA N-acyltransferases (Nat)"/>
    <property type="match status" value="1"/>
</dbReference>
<dbReference type="AlphaFoldDB" id="A0A1B4XEF2"/>
<keyword evidence="6" id="KW-1185">Reference proteome</keyword>
<comment type="function">
    <text evidence="3">Acetylates the N-terminal alanine of ribosomal protein bS18.</text>
</comment>
<dbReference type="PANTHER" id="PTHR43072:SF23">
    <property type="entry name" value="UPF0039 PROTEIN C11D3.02C"/>
    <property type="match status" value="1"/>
</dbReference>
<reference evidence="5 6" key="1">
    <citation type="submission" date="2015-05" db="EMBL/GenBank/DDBJ databases">
        <title>Complete genome sequence of a sulfur-oxidizing gammaproteobacterium strain HA5.</title>
        <authorList>
            <person name="Miura A."/>
            <person name="Kojima H."/>
            <person name="Fukui M."/>
        </authorList>
    </citation>
    <scope>NUCLEOTIDE SEQUENCE [LARGE SCALE GENOMIC DNA]</scope>
    <source>
        <strain evidence="5 6">HA5</strain>
    </source>
</reference>
<feature type="domain" description="N-acetyltransferase" evidence="4">
    <location>
        <begin position="10"/>
        <end position="156"/>
    </location>
</feature>
<dbReference type="GO" id="GO:0005737">
    <property type="term" value="C:cytoplasm"/>
    <property type="evidence" value="ECO:0007669"/>
    <property type="project" value="UniProtKB-SubCell"/>
</dbReference>
<dbReference type="GO" id="GO:0008999">
    <property type="term" value="F:protein-N-terminal-alanine acetyltransferase activity"/>
    <property type="evidence" value="ECO:0007669"/>
    <property type="project" value="UniProtKB-UniRule"/>
</dbReference>
<dbReference type="RefSeq" id="WP_096360064.1">
    <property type="nucleotide sequence ID" value="NZ_AP014879.1"/>
</dbReference>
<comment type="subcellular location">
    <subcellularLocation>
        <location evidence="3">Cytoplasm</location>
    </subcellularLocation>
</comment>
<dbReference type="KEGG" id="slim:SCL_0860"/>
<evidence type="ECO:0000256" key="2">
    <source>
        <dbReference type="ARBA" id="ARBA00023315"/>
    </source>
</evidence>
<organism evidence="5 6">
    <name type="scientific">Sulfuricaulis limicola</name>
    <dbReference type="NCBI Taxonomy" id="1620215"/>
    <lineage>
        <taxon>Bacteria</taxon>
        <taxon>Pseudomonadati</taxon>
        <taxon>Pseudomonadota</taxon>
        <taxon>Gammaproteobacteria</taxon>
        <taxon>Acidiferrobacterales</taxon>
        <taxon>Acidiferrobacteraceae</taxon>
        <taxon>Sulfuricaulis</taxon>
    </lineage>
</organism>
<dbReference type="InterPro" id="IPR016181">
    <property type="entry name" value="Acyl_CoA_acyltransferase"/>
</dbReference>
<evidence type="ECO:0000313" key="5">
    <source>
        <dbReference type="EMBL" id="BAV33180.1"/>
    </source>
</evidence>
<dbReference type="PANTHER" id="PTHR43072">
    <property type="entry name" value="N-ACETYLTRANSFERASE"/>
    <property type="match status" value="1"/>
</dbReference>
<dbReference type="PROSITE" id="PS51186">
    <property type="entry name" value="GNAT"/>
    <property type="match status" value="1"/>
</dbReference>
<comment type="similarity">
    <text evidence="3">Belongs to the acetyltransferase family. RimI subfamily.</text>
</comment>
<dbReference type="InterPro" id="IPR006464">
    <property type="entry name" value="AcTrfase_RimI/Ard1"/>
</dbReference>
<feature type="active site" description="Proton donor" evidence="3">
    <location>
        <position position="124"/>
    </location>
</feature>
<dbReference type="InterPro" id="IPR043690">
    <property type="entry name" value="RimI"/>
</dbReference>
<protein>
    <recommendedName>
        <fullName evidence="3">[Ribosomal protein bS18]-alanine N-acetyltransferase</fullName>
        <ecNumber evidence="3">2.3.1.266</ecNumber>
    </recommendedName>
</protein>
<dbReference type="Proteomes" id="UP000243180">
    <property type="component" value="Chromosome"/>
</dbReference>
<sequence>MSAVVISNQPLLRPMNGHDLVAVMEVENAAYEFPWTLPIFRDCLRVGCHCYVYESPQEGIIGHGIMSVAAGECHVLNICIHPDYQRLGLGEGMVLFLLDIARQNKARVALLEVRMSNTAAYKLYTKLGFDEVGLRKSYYPARRGREDAIILARDLTVGI</sequence>
<keyword evidence="2 3" id="KW-0012">Acyltransferase</keyword>
<dbReference type="Pfam" id="PF00583">
    <property type="entry name" value="Acetyltransf_1"/>
    <property type="match status" value="1"/>
</dbReference>
<evidence type="ECO:0000256" key="3">
    <source>
        <dbReference type="HAMAP-Rule" id="MF_02210"/>
    </source>
</evidence>
<feature type="active site" description="Proton acceptor" evidence="3">
    <location>
        <position position="112"/>
    </location>
</feature>
<dbReference type="Gene3D" id="3.40.630.30">
    <property type="match status" value="1"/>
</dbReference>
<evidence type="ECO:0000313" key="6">
    <source>
        <dbReference type="Proteomes" id="UP000243180"/>
    </source>
</evidence>
<evidence type="ECO:0000256" key="1">
    <source>
        <dbReference type="ARBA" id="ARBA00022679"/>
    </source>
</evidence>
<dbReference type="InterPro" id="IPR000182">
    <property type="entry name" value="GNAT_dom"/>
</dbReference>
<accession>A0A1B4XEF2</accession>
<dbReference type="OrthoDB" id="9796919at2"/>
<dbReference type="NCBIfam" id="TIGR01575">
    <property type="entry name" value="rimI"/>
    <property type="match status" value="1"/>
</dbReference>
<dbReference type="EC" id="2.3.1.266" evidence="3"/>
<proteinExistence type="inferred from homology"/>
<dbReference type="CDD" id="cd04301">
    <property type="entry name" value="NAT_SF"/>
    <property type="match status" value="1"/>
</dbReference>
<evidence type="ECO:0000259" key="4">
    <source>
        <dbReference type="PROSITE" id="PS51186"/>
    </source>
</evidence>
<name>A0A1B4XEF2_9GAMM</name>
<comment type="caution">
    <text evidence="3">Lacks conserved residue(s) required for the propagation of feature annotation.</text>
</comment>
<keyword evidence="3" id="KW-0963">Cytoplasm</keyword>
<dbReference type="EMBL" id="AP014879">
    <property type="protein sequence ID" value="BAV33180.1"/>
    <property type="molecule type" value="Genomic_DNA"/>
</dbReference>
<feature type="binding site" evidence="3">
    <location>
        <position position="117"/>
    </location>
    <ligand>
        <name>acetyl-CoA</name>
        <dbReference type="ChEBI" id="CHEBI:57288"/>
    </ligand>
</feature>
<dbReference type="HAMAP" id="MF_02210">
    <property type="entry name" value="RimI"/>
    <property type="match status" value="1"/>
</dbReference>